<dbReference type="FunCoup" id="A0A540VLW6">
    <property type="interactions" value="316"/>
</dbReference>
<gene>
    <name evidence="8" type="ORF">FKZ61_02380</name>
</gene>
<sequence>MGLSTPVITCPTVKIIAMAANHEEPQMHAVPDTNPEGTDTTVEPTPPRLALIRWQKGIALAAWAILVGGYYWYTTANQLDPLTAAGRLVEFTRESTYGPLIYIGLYALRPLIFFSAAVLTVVGGFLFGPVWGVIYTVIAGNLSAMVAYWVGRYFGSGLLPAQETQGIIQRYARRLRQNSFETVLVMRFLFLPYDLVNYLAGFLHIDWKAFLLATVLGNIPGTISVVLLGASIEGDFSQGLPGLNPWTLLASAVLFGVSLALSRYFKRRETSSRE</sequence>
<dbReference type="OrthoDB" id="9812980at2"/>
<evidence type="ECO:0000256" key="5">
    <source>
        <dbReference type="ARBA" id="ARBA00023136"/>
    </source>
</evidence>
<dbReference type="AlphaFoldDB" id="A0A540VLW6"/>
<dbReference type="Pfam" id="PF09335">
    <property type="entry name" value="VTT_dom"/>
    <property type="match status" value="1"/>
</dbReference>
<dbReference type="EMBL" id="VIGC01000002">
    <property type="protein sequence ID" value="TQE97738.1"/>
    <property type="molecule type" value="Genomic_DNA"/>
</dbReference>
<evidence type="ECO:0000256" key="1">
    <source>
        <dbReference type="ARBA" id="ARBA00004651"/>
    </source>
</evidence>
<evidence type="ECO:0000313" key="9">
    <source>
        <dbReference type="Proteomes" id="UP000317371"/>
    </source>
</evidence>
<dbReference type="PANTHER" id="PTHR12677">
    <property type="entry name" value="GOLGI APPARATUS MEMBRANE PROTEIN TVP38-RELATED"/>
    <property type="match status" value="1"/>
</dbReference>
<proteinExistence type="inferred from homology"/>
<keyword evidence="2 6" id="KW-1003">Cell membrane</keyword>
<keyword evidence="5 6" id="KW-0472">Membrane</keyword>
<accession>A0A540VLW6</accession>
<feature type="transmembrane region" description="Helical" evidence="6">
    <location>
        <begin position="184"/>
        <end position="203"/>
    </location>
</feature>
<feature type="transmembrane region" description="Helical" evidence="6">
    <location>
        <begin position="244"/>
        <end position="265"/>
    </location>
</feature>
<evidence type="ECO:0000256" key="3">
    <source>
        <dbReference type="ARBA" id="ARBA00022692"/>
    </source>
</evidence>
<dbReference type="InterPro" id="IPR032816">
    <property type="entry name" value="VTT_dom"/>
</dbReference>
<feature type="transmembrane region" description="Helical" evidence="6">
    <location>
        <begin position="133"/>
        <end position="151"/>
    </location>
</feature>
<keyword evidence="4 6" id="KW-1133">Transmembrane helix</keyword>
<keyword evidence="9" id="KW-1185">Reference proteome</keyword>
<evidence type="ECO:0000259" key="7">
    <source>
        <dbReference type="Pfam" id="PF09335"/>
    </source>
</evidence>
<evidence type="ECO:0000256" key="6">
    <source>
        <dbReference type="RuleBase" id="RU366058"/>
    </source>
</evidence>
<dbReference type="PANTHER" id="PTHR12677:SF59">
    <property type="entry name" value="GOLGI APPARATUS MEMBRANE PROTEIN TVP38-RELATED"/>
    <property type="match status" value="1"/>
</dbReference>
<organism evidence="8 9">
    <name type="scientific">Litorilinea aerophila</name>
    <dbReference type="NCBI Taxonomy" id="1204385"/>
    <lineage>
        <taxon>Bacteria</taxon>
        <taxon>Bacillati</taxon>
        <taxon>Chloroflexota</taxon>
        <taxon>Caldilineae</taxon>
        <taxon>Caldilineales</taxon>
        <taxon>Caldilineaceae</taxon>
        <taxon>Litorilinea</taxon>
    </lineage>
</organism>
<feature type="domain" description="VTT" evidence="7">
    <location>
        <begin position="117"/>
        <end position="230"/>
    </location>
</feature>
<comment type="subcellular location">
    <subcellularLocation>
        <location evidence="1 6">Cell membrane</location>
        <topology evidence="1 6">Multi-pass membrane protein</topology>
    </subcellularLocation>
</comment>
<reference evidence="8 9" key="1">
    <citation type="submission" date="2019-06" db="EMBL/GenBank/DDBJ databases">
        <title>Genome sequence of Litorilinea aerophila BAA-2444.</title>
        <authorList>
            <person name="Maclea K.S."/>
            <person name="Maurais E.G."/>
            <person name="Iannazzi L.C."/>
        </authorList>
    </citation>
    <scope>NUCLEOTIDE SEQUENCE [LARGE SCALE GENOMIC DNA]</scope>
    <source>
        <strain evidence="8 9">ATCC BAA-2444</strain>
    </source>
</reference>
<dbReference type="GO" id="GO:0005886">
    <property type="term" value="C:plasma membrane"/>
    <property type="evidence" value="ECO:0007669"/>
    <property type="project" value="UniProtKB-SubCell"/>
</dbReference>
<feature type="transmembrane region" description="Helical" evidence="6">
    <location>
        <begin position="210"/>
        <end position="232"/>
    </location>
</feature>
<evidence type="ECO:0000313" key="8">
    <source>
        <dbReference type="EMBL" id="TQE97738.1"/>
    </source>
</evidence>
<comment type="similarity">
    <text evidence="6">Belongs to the TVP38/TMEM64 family.</text>
</comment>
<feature type="transmembrane region" description="Helical" evidence="6">
    <location>
        <begin position="57"/>
        <end position="73"/>
    </location>
</feature>
<dbReference type="Proteomes" id="UP000317371">
    <property type="component" value="Unassembled WGS sequence"/>
</dbReference>
<feature type="transmembrane region" description="Helical" evidence="6">
    <location>
        <begin position="100"/>
        <end position="126"/>
    </location>
</feature>
<dbReference type="InterPro" id="IPR015414">
    <property type="entry name" value="TMEM64"/>
</dbReference>
<evidence type="ECO:0000256" key="4">
    <source>
        <dbReference type="ARBA" id="ARBA00022989"/>
    </source>
</evidence>
<keyword evidence="3 6" id="KW-0812">Transmembrane</keyword>
<name>A0A540VLW6_9CHLR</name>
<evidence type="ECO:0000256" key="2">
    <source>
        <dbReference type="ARBA" id="ARBA00022475"/>
    </source>
</evidence>
<protein>
    <recommendedName>
        <fullName evidence="6">TVP38/TMEM64 family membrane protein</fullName>
    </recommendedName>
</protein>
<comment type="caution">
    <text evidence="8">The sequence shown here is derived from an EMBL/GenBank/DDBJ whole genome shotgun (WGS) entry which is preliminary data.</text>
</comment>
<dbReference type="InParanoid" id="A0A540VLW6"/>